<comment type="caution">
    <text evidence="1">The sequence shown here is derived from an EMBL/GenBank/DDBJ whole genome shotgun (WGS) entry which is preliminary data.</text>
</comment>
<proteinExistence type="predicted"/>
<name>A0ACC2LP88_PERAE</name>
<dbReference type="EMBL" id="CM056811">
    <property type="protein sequence ID" value="KAJ8634892.1"/>
    <property type="molecule type" value="Genomic_DNA"/>
</dbReference>
<protein>
    <submittedName>
        <fullName evidence="1">Uncharacterized protein</fullName>
    </submittedName>
</protein>
<gene>
    <name evidence="1" type="ORF">MRB53_009159</name>
</gene>
<accession>A0ACC2LP88</accession>
<dbReference type="Proteomes" id="UP001234297">
    <property type="component" value="Chromosome 3"/>
</dbReference>
<organism evidence="1 2">
    <name type="scientific">Persea americana</name>
    <name type="common">Avocado</name>
    <dbReference type="NCBI Taxonomy" id="3435"/>
    <lineage>
        <taxon>Eukaryota</taxon>
        <taxon>Viridiplantae</taxon>
        <taxon>Streptophyta</taxon>
        <taxon>Embryophyta</taxon>
        <taxon>Tracheophyta</taxon>
        <taxon>Spermatophyta</taxon>
        <taxon>Magnoliopsida</taxon>
        <taxon>Magnoliidae</taxon>
        <taxon>Laurales</taxon>
        <taxon>Lauraceae</taxon>
        <taxon>Persea</taxon>
    </lineage>
</organism>
<evidence type="ECO:0000313" key="2">
    <source>
        <dbReference type="Proteomes" id="UP001234297"/>
    </source>
</evidence>
<sequence>MSCKCSADSSTSMRRLFPTGRSVILLQSFTLQEPFTMLTFGSHVLAFFWKLDQCLTRLFIIFRKARFGYEILRTDMHFTWQDLKELQLAMAKSLIAMADVHVNWVIGRRMLEKSVAVHDMNGDVFWCSIELPFLFDQVE</sequence>
<evidence type="ECO:0000313" key="1">
    <source>
        <dbReference type="EMBL" id="KAJ8634892.1"/>
    </source>
</evidence>
<keyword evidence="2" id="KW-1185">Reference proteome</keyword>
<reference evidence="1 2" key="1">
    <citation type="journal article" date="2022" name="Hortic Res">
        <title>A haplotype resolved chromosomal level avocado genome allows analysis of novel avocado genes.</title>
        <authorList>
            <person name="Nath O."/>
            <person name="Fletcher S.J."/>
            <person name="Hayward A."/>
            <person name="Shaw L.M."/>
            <person name="Masouleh A.K."/>
            <person name="Furtado A."/>
            <person name="Henry R.J."/>
            <person name="Mitter N."/>
        </authorList>
    </citation>
    <scope>NUCLEOTIDE SEQUENCE [LARGE SCALE GENOMIC DNA]</scope>
    <source>
        <strain evidence="2">cv. Hass</strain>
    </source>
</reference>